<feature type="compositionally biased region" description="Low complexity" evidence="1">
    <location>
        <begin position="69"/>
        <end position="86"/>
    </location>
</feature>
<dbReference type="AlphaFoldDB" id="A0A0B7ADV2"/>
<feature type="compositionally biased region" description="Polar residues" evidence="1">
    <location>
        <begin position="26"/>
        <end position="50"/>
    </location>
</feature>
<gene>
    <name evidence="2" type="primary">ORF108539</name>
</gene>
<organism evidence="2">
    <name type="scientific">Arion vulgaris</name>
    <dbReference type="NCBI Taxonomy" id="1028688"/>
    <lineage>
        <taxon>Eukaryota</taxon>
        <taxon>Metazoa</taxon>
        <taxon>Spiralia</taxon>
        <taxon>Lophotrochozoa</taxon>
        <taxon>Mollusca</taxon>
        <taxon>Gastropoda</taxon>
        <taxon>Heterobranchia</taxon>
        <taxon>Euthyneura</taxon>
        <taxon>Panpulmonata</taxon>
        <taxon>Eupulmonata</taxon>
        <taxon>Stylommatophora</taxon>
        <taxon>Helicina</taxon>
        <taxon>Arionoidea</taxon>
        <taxon>Arionidae</taxon>
        <taxon>Arion</taxon>
    </lineage>
</organism>
<feature type="compositionally biased region" description="Gly residues" evidence="1">
    <location>
        <begin position="1"/>
        <end position="11"/>
    </location>
</feature>
<feature type="region of interest" description="Disordered" evidence="1">
    <location>
        <begin position="1"/>
        <end position="86"/>
    </location>
</feature>
<accession>A0A0B7ADV2</accession>
<feature type="non-terminal residue" evidence="2">
    <location>
        <position position="1"/>
    </location>
</feature>
<protein>
    <submittedName>
        <fullName evidence="2">Uncharacterized protein</fullName>
    </submittedName>
</protein>
<sequence length="86" mass="9701">QHPYGQTGGYSGASWQAPYPAYPTQGFPTPQMPTGYNPSNPYMTYQQQPHMSYPQPGQQQPYPQPGQQPPYTQQGQQPPYQQQGQQ</sequence>
<name>A0A0B7ADV2_9EUPU</name>
<dbReference type="EMBL" id="HACG01031275">
    <property type="protein sequence ID" value="CEK78140.1"/>
    <property type="molecule type" value="Transcribed_RNA"/>
</dbReference>
<evidence type="ECO:0000256" key="1">
    <source>
        <dbReference type="SAM" id="MobiDB-lite"/>
    </source>
</evidence>
<proteinExistence type="predicted"/>
<feature type="non-terminal residue" evidence="2">
    <location>
        <position position="86"/>
    </location>
</feature>
<reference evidence="2" key="1">
    <citation type="submission" date="2014-12" db="EMBL/GenBank/DDBJ databases">
        <title>Insight into the proteome of Arion vulgaris.</title>
        <authorList>
            <person name="Aradska J."/>
            <person name="Bulat T."/>
            <person name="Smidak R."/>
            <person name="Sarate P."/>
            <person name="Gangsoo J."/>
            <person name="Sialana F."/>
            <person name="Bilban M."/>
            <person name="Lubec G."/>
        </authorList>
    </citation>
    <scope>NUCLEOTIDE SEQUENCE</scope>
    <source>
        <tissue evidence="2">Skin</tissue>
    </source>
</reference>
<evidence type="ECO:0000313" key="2">
    <source>
        <dbReference type="EMBL" id="CEK78140.1"/>
    </source>
</evidence>